<dbReference type="AlphaFoldDB" id="A0A9W7ERT8"/>
<gene>
    <name evidence="9" type="ORF">TrST_g7779</name>
</gene>
<proteinExistence type="predicted"/>
<dbReference type="GO" id="GO:0006511">
    <property type="term" value="P:ubiquitin-dependent protein catabolic process"/>
    <property type="evidence" value="ECO:0007669"/>
    <property type="project" value="TreeGrafter"/>
</dbReference>
<dbReference type="Gene3D" id="3.30.40.10">
    <property type="entry name" value="Zinc/RING finger domain, C3HC4 (zinc finger)"/>
    <property type="match status" value="1"/>
</dbReference>
<dbReference type="GO" id="GO:0008270">
    <property type="term" value="F:zinc ion binding"/>
    <property type="evidence" value="ECO:0007669"/>
    <property type="project" value="UniProtKB-KW"/>
</dbReference>
<dbReference type="InterPro" id="IPR037275">
    <property type="entry name" value="Znf_CTCHY_sf"/>
</dbReference>
<dbReference type="InterPro" id="IPR008913">
    <property type="entry name" value="Znf_CHY"/>
</dbReference>
<evidence type="ECO:0000313" key="9">
    <source>
        <dbReference type="EMBL" id="GMH89253.1"/>
    </source>
</evidence>
<organism evidence="9 10">
    <name type="scientific">Triparma strigata</name>
    <dbReference type="NCBI Taxonomy" id="1606541"/>
    <lineage>
        <taxon>Eukaryota</taxon>
        <taxon>Sar</taxon>
        <taxon>Stramenopiles</taxon>
        <taxon>Ochrophyta</taxon>
        <taxon>Bolidophyceae</taxon>
        <taxon>Parmales</taxon>
        <taxon>Triparmaceae</taxon>
        <taxon>Triparma</taxon>
    </lineage>
</organism>
<sequence>MSDINPSASTRFSNCALVEIIHLHDCLRNALAALQSDALLLQKTYSASPTTSPPHSPNVVHYAQVASGRFQVIWSVFQAHSKAEDDYIWPCLKAKQERNIKEGKQHDRQVLDKIREEEYEEDHEEEEELFSQLGLLFKKLRRIMSPLHPPDSPPPLGKTIEQIVHSTIHITSHLNTHLLKEETECMPLITQSLTSDEITSLVGEIMGTRSSEQMKEIMKLTVENLPGDEQENMVKHMNKAMEGTFFEKWLSMGGWYKTSAAAPDTPLPPPGITDEVTDTLSPLSRGRSNSSCSVLNVETRSTDSSSLSSSTNNNNPRTQTTAPLACDNCRDIGGCPSHNPSVSDAEIEKVIRRISQDSNLSGQEKSNTIQTLRNTIWNAKKARRRKEEVLSEADESDNNSASGNAQKRNLSDVTTTSPAFPPPQPLTGKKSMLDSRRTVRPRLYYKRLAGGEVVLVKSSTALTPIPLFSSEELAPTHHSPTTLGCPHYPRSCKLRHPVSGRLYTCRLCCDQSNQTIGRETDLKLDRHSVTEILCMSCNALQPSSEKCVNPACPSPNFASYTCLLCNLFDGTPEKNIYHCPFCNVCRSGKGLGIDYRHCMRCNACVSIKEKEHVCISQTLQGNCPVCTETMFESTQPLRRLKCGHVMHLTCFNQYAQRGQQYTCPLCKKSVDDMSEYFELLNQAIKSQPMPNGYEDARAKIYCQDCQEYDEVAFHFVGLKCGGCGSFNTRELERLGVGTDSG</sequence>
<dbReference type="SUPFAM" id="SSF161245">
    <property type="entry name" value="Zinc hairpin stack"/>
    <property type="match status" value="1"/>
</dbReference>
<dbReference type="Pfam" id="PF14599">
    <property type="entry name" value="zinc_ribbon_6"/>
    <property type="match status" value="1"/>
</dbReference>
<feature type="domain" description="RING-type" evidence="6">
    <location>
        <begin position="623"/>
        <end position="667"/>
    </location>
</feature>
<feature type="domain" description="CHY-type" evidence="7">
    <location>
        <begin position="478"/>
        <end position="554"/>
    </location>
</feature>
<dbReference type="GO" id="GO:0061630">
    <property type="term" value="F:ubiquitin protein ligase activity"/>
    <property type="evidence" value="ECO:0007669"/>
    <property type="project" value="TreeGrafter"/>
</dbReference>
<dbReference type="PANTHER" id="PTHR21319">
    <property type="entry name" value="RING FINGER AND CHY ZINC FINGER DOMAIN-CONTAINING PROTEIN 1"/>
    <property type="match status" value="1"/>
</dbReference>
<dbReference type="GO" id="GO:0016567">
    <property type="term" value="P:protein ubiquitination"/>
    <property type="evidence" value="ECO:0007669"/>
    <property type="project" value="TreeGrafter"/>
</dbReference>
<feature type="compositionally biased region" description="Polar residues" evidence="5">
    <location>
        <begin position="398"/>
        <end position="418"/>
    </location>
</feature>
<dbReference type="PROSITE" id="PS50089">
    <property type="entry name" value="ZF_RING_2"/>
    <property type="match status" value="1"/>
</dbReference>
<feature type="domain" description="CTCHY-type" evidence="8">
    <location>
        <begin position="557"/>
        <end position="622"/>
    </location>
</feature>
<keyword evidence="10" id="KW-1185">Reference proteome</keyword>
<feature type="region of interest" description="Disordered" evidence="5">
    <location>
        <begin position="381"/>
        <end position="434"/>
    </location>
</feature>
<feature type="region of interest" description="Disordered" evidence="5">
    <location>
        <begin position="261"/>
        <end position="322"/>
    </location>
</feature>
<reference evidence="10" key="1">
    <citation type="journal article" date="2023" name="Commun. Biol.">
        <title>Genome analysis of Parmales, the sister group of diatoms, reveals the evolutionary specialization of diatoms from phago-mixotrophs to photoautotrophs.</title>
        <authorList>
            <person name="Ban H."/>
            <person name="Sato S."/>
            <person name="Yoshikawa S."/>
            <person name="Yamada K."/>
            <person name="Nakamura Y."/>
            <person name="Ichinomiya M."/>
            <person name="Sato N."/>
            <person name="Blanc-Mathieu R."/>
            <person name="Endo H."/>
            <person name="Kuwata A."/>
            <person name="Ogata H."/>
        </authorList>
    </citation>
    <scope>NUCLEOTIDE SEQUENCE [LARGE SCALE GENOMIC DNA]</scope>
    <source>
        <strain evidence="10">NIES 3701</strain>
    </source>
</reference>
<evidence type="ECO:0000256" key="5">
    <source>
        <dbReference type="SAM" id="MobiDB-lite"/>
    </source>
</evidence>
<protein>
    <submittedName>
        <fullName evidence="9">Uncharacterized protein</fullName>
    </submittedName>
</protein>
<feature type="compositionally biased region" description="Low complexity" evidence="5">
    <location>
        <begin position="302"/>
        <end position="321"/>
    </location>
</feature>
<dbReference type="PROSITE" id="PS51270">
    <property type="entry name" value="ZF_CTCHY"/>
    <property type="match status" value="1"/>
</dbReference>
<comment type="caution">
    <text evidence="9">The sequence shown here is derived from an EMBL/GenBank/DDBJ whole genome shotgun (WGS) entry which is preliminary data.</text>
</comment>
<dbReference type="Pfam" id="PF13639">
    <property type="entry name" value="zf-RING_2"/>
    <property type="match status" value="1"/>
</dbReference>
<evidence type="ECO:0000313" key="10">
    <source>
        <dbReference type="Proteomes" id="UP001165085"/>
    </source>
</evidence>
<feature type="compositionally biased region" description="Polar residues" evidence="5">
    <location>
        <begin position="278"/>
        <end position="298"/>
    </location>
</feature>
<dbReference type="Pfam" id="PF05495">
    <property type="entry name" value="zf-CHY"/>
    <property type="match status" value="1"/>
</dbReference>
<dbReference type="InterPro" id="IPR001841">
    <property type="entry name" value="Znf_RING"/>
</dbReference>
<dbReference type="CDD" id="cd16464">
    <property type="entry name" value="RING-H2_Pirh2-like"/>
    <property type="match status" value="1"/>
</dbReference>
<dbReference type="InterPro" id="IPR017921">
    <property type="entry name" value="Znf_CTCHY"/>
</dbReference>
<dbReference type="Proteomes" id="UP001165085">
    <property type="component" value="Unassembled WGS sequence"/>
</dbReference>
<evidence type="ECO:0000259" key="6">
    <source>
        <dbReference type="PROSITE" id="PS50089"/>
    </source>
</evidence>
<dbReference type="Gene3D" id="1.20.120.520">
    <property type="entry name" value="nmb1532 protein domain like"/>
    <property type="match status" value="1"/>
</dbReference>
<dbReference type="SUPFAM" id="SSF57850">
    <property type="entry name" value="RING/U-box"/>
    <property type="match status" value="1"/>
</dbReference>
<keyword evidence="1" id="KW-0479">Metal-binding</keyword>
<dbReference type="Gene3D" id="2.20.28.10">
    <property type="match status" value="1"/>
</dbReference>
<accession>A0A9W7ERT8</accession>
<dbReference type="SUPFAM" id="SSF161219">
    <property type="entry name" value="CHY zinc finger-like"/>
    <property type="match status" value="1"/>
</dbReference>
<dbReference type="PANTHER" id="PTHR21319:SF0">
    <property type="entry name" value="AND RING FINGER DOMAIN PROTEIN, PUTATIVE (AFU_ORTHOLOGUE AFUA_1G08900)-RELATED"/>
    <property type="match status" value="1"/>
</dbReference>
<dbReference type="OrthoDB" id="411372at2759"/>
<evidence type="ECO:0000256" key="3">
    <source>
        <dbReference type="ARBA" id="ARBA00022833"/>
    </source>
</evidence>
<evidence type="ECO:0000256" key="4">
    <source>
        <dbReference type="PROSITE-ProRule" id="PRU00601"/>
    </source>
</evidence>
<dbReference type="GO" id="GO:0005634">
    <property type="term" value="C:nucleus"/>
    <property type="evidence" value="ECO:0007669"/>
    <property type="project" value="TreeGrafter"/>
</dbReference>
<evidence type="ECO:0000259" key="7">
    <source>
        <dbReference type="PROSITE" id="PS51266"/>
    </source>
</evidence>
<evidence type="ECO:0000256" key="2">
    <source>
        <dbReference type="ARBA" id="ARBA00022771"/>
    </source>
</evidence>
<evidence type="ECO:0000256" key="1">
    <source>
        <dbReference type="ARBA" id="ARBA00022723"/>
    </source>
</evidence>
<dbReference type="InterPro" id="IPR039512">
    <property type="entry name" value="RCHY1_zinc-ribbon"/>
</dbReference>
<dbReference type="InterPro" id="IPR037274">
    <property type="entry name" value="Znf_CHY_sf"/>
</dbReference>
<dbReference type="SMART" id="SM00184">
    <property type="entry name" value="RING"/>
    <property type="match status" value="1"/>
</dbReference>
<dbReference type="EMBL" id="BRXY01000354">
    <property type="protein sequence ID" value="GMH89253.1"/>
    <property type="molecule type" value="Genomic_DNA"/>
</dbReference>
<keyword evidence="2 4" id="KW-0863">Zinc-finger</keyword>
<keyword evidence="3" id="KW-0862">Zinc</keyword>
<evidence type="ECO:0000259" key="8">
    <source>
        <dbReference type="PROSITE" id="PS51270"/>
    </source>
</evidence>
<dbReference type="InterPro" id="IPR013083">
    <property type="entry name" value="Znf_RING/FYVE/PHD"/>
</dbReference>
<dbReference type="PROSITE" id="PS51266">
    <property type="entry name" value="ZF_CHY"/>
    <property type="match status" value="1"/>
</dbReference>
<name>A0A9W7ERT8_9STRA</name>